<dbReference type="InterPro" id="IPR008979">
    <property type="entry name" value="Galactose-bd-like_sf"/>
</dbReference>
<keyword evidence="1" id="KW-0732">Signal</keyword>
<sequence length="1038" mass="118494">MKTNLQSFRKVLVFAIAALCCCVGKASSEQPRERQFEKLKAAFKNPSKEFRSAPLWVWNTKVTNADIDRMLRELKSQGFGGAFVHPRPGLITEYLSDDWFKLYKYSVEAGKKLGMDIWIYDENSYPSGFAGGHVNEQMPESYNQGQGLDYTKVETLPDNAKDYFLCLKKEGSTFKDITASLDGYKNTKGEYYLYKKTYYGHSDWHGGYSYVDLLQPGVTEKFLDITMTGYEKTFGKELGTVIKGVFTDEPNISSPGGIRWTPDLFDVFQKRWGYDLKSVLPLLVETTDNWQQVRHNYTETLTQLFIDRWAKPYHAYCEKKNMKWTGHYWEHGWPDMSHGGDNMAMYAWHQMPAIDMLFNQYNEGHPMAQFGNIRSVKELSSVANQMGYTRTLSETYGGGGWNETFEDFKRLGDWEYVLGVNFMNQHLSHMTIVGARKYDYPPVFTSVSPWWSSYKTQNDYFARLSLILSQGDQLNDILIIEPTTTAWLTYSYVKGQVRTMDIGIAFQNFITKLEKSQVEYDLGSENIIKDQGSVKKDQFVVGKRGYKKVVLPPITENLNSKTFQLLKKFVKSGGELILFSTPTFIDGKESAELAQFMKDNAGQIKTYSELSEPLIQTVFASPEISFKQVTGNHLYHHRRTYKDGELVFLVNSSLTESATGRISIKGKTLMELDAMSGTIYAYPCKANGNHVETEFNLPPAGSLVLFSSPSSTNTYKVKPEIANGQVIESVTPLEVKRLKDNALSIDFCDLIIDGKAERHLYTVEACNKLYQHYGMNDPWNSAIQYKQKIVEKDTFRTGDIKVLYNFIVAGNIDKSKMRLVAEQPDIWKVKVNGKALSALNGEYWLDSRFGVYNIGDVAKTGVNTIELSVKPMSIYAEIAPVYVLGDFSLESAPIGWVIREPIKTFKTGSWKEQGQPYYSWDMGYSKIYHIDNLSDRYAIQLNKWNGTLAEVYVNEQKAGIIAYKPYNFDLTPYVKKGDNKIEVRVIGSLRNLMGPHYTTEISITGPWHWNGVQKQAPGNEYYFMNYGLMEDFDVITSK</sequence>
<gene>
    <name evidence="2" type="ORF">SAMN05444349_12141</name>
</gene>
<dbReference type="Proteomes" id="UP000184436">
    <property type="component" value="Unassembled WGS sequence"/>
</dbReference>
<dbReference type="RefSeq" id="WP_073349976.1">
    <property type="nucleotide sequence ID" value="NZ_FQVD01000021.1"/>
</dbReference>
<organism evidence="2 3">
    <name type="scientific">Bacteroides faecichinchillae</name>
    <dbReference type="NCBI Taxonomy" id="871325"/>
    <lineage>
        <taxon>Bacteria</taxon>
        <taxon>Pseudomonadati</taxon>
        <taxon>Bacteroidota</taxon>
        <taxon>Bacteroidia</taxon>
        <taxon>Bacteroidales</taxon>
        <taxon>Bacteroidaceae</taxon>
        <taxon>Bacteroides</taxon>
    </lineage>
</organism>
<protein>
    <submittedName>
        <fullName evidence="2">Alpha-L-rhamnosidase</fullName>
    </submittedName>
</protein>
<dbReference type="Pfam" id="PF17132">
    <property type="entry name" value="Glyco_hydro_106"/>
    <property type="match status" value="1"/>
</dbReference>
<dbReference type="PANTHER" id="PTHR36848:SF2">
    <property type="entry name" value="SECRETED PROTEIN"/>
    <property type="match status" value="1"/>
</dbReference>
<evidence type="ECO:0000256" key="1">
    <source>
        <dbReference type="SAM" id="SignalP"/>
    </source>
</evidence>
<reference evidence="2 3" key="1">
    <citation type="submission" date="2016-11" db="EMBL/GenBank/DDBJ databases">
        <authorList>
            <person name="Jaros S."/>
            <person name="Januszkiewicz K."/>
            <person name="Wedrychowicz H."/>
        </authorList>
    </citation>
    <scope>NUCLEOTIDE SEQUENCE [LARGE SCALE GENOMIC DNA]</scope>
    <source>
        <strain evidence="2 3">DSM 26883</strain>
    </source>
</reference>
<feature type="chain" id="PRO_5030031308" evidence="1">
    <location>
        <begin position="27"/>
        <end position="1038"/>
    </location>
</feature>
<dbReference type="AlphaFoldDB" id="A0A1M5BYX4"/>
<evidence type="ECO:0000313" key="2">
    <source>
        <dbReference type="EMBL" id="SHF47645.1"/>
    </source>
</evidence>
<proteinExistence type="predicted"/>
<dbReference type="OrthoDB" id="9761519at2"/>
<dbReference type="InterPro" id="IPR053161">
    <property type="entry name" value="Ulvan_degrading_GH"/>
</dbReference>
<name>A0A1M5BYX4_9BACE</name>
<dbReference type="EMBL" id="FQVD01000021">
    <property type="protein sequence ID" value="SHF47645.1"/>
    <property type="molecule type" value="Genomic_DNA"/>
</dbReference>
<evidence type="ECO:0000313" key="3">
    <source>
        <dbReference type="Proteomes" id="UP000184436"/>
    </source>
</evidence>
<feature type="signal peptide" evidence="1">
    <location>
        <begin position="1"/>
        <end position="26"/>
    </location>
</feature>
<accession>A0A1M5BYX4</accession>
<dbReference type="Gene3D" id="2.60.120.260">
    <property type="entry name" value="Galactose-binding domain-like"/>
    <property type="match status" value="1"/>
</dbReference>
<keyword evidence="3" id="KW-1185">Reference proteome</keyword>
<dbReference type="SUPFAM" id="SSF49785">
    <property type="entry name" value="Galactose-binding domain-like"/>
    <property type="match status" value="1"/>
</dbReference>
<dbReference type="STRING" id="871325.SAMN05444349_12141"/>
<dbReference type="PANTHER" id="PTHR36848">
    <property type="entry name" value="DNA-BINDING PROTEIN (PUTATIVE SECRETED PROTEIN)-RELATED"/>
    <property type="match status" value="1"/>
</dbReference>